<proteinExistence type="predicted"/>
<accession>A0ABW1RM59</accession>
<keyword evidence="1" id="KW-0812">Transmembrane</keyword>
<keyword evidence="1" id="KW-0472">Membrane</keyword>
<evidence type="ECO:0000313" key="2">
    <source>
        <dbReference type="EMBL" id="MFC6176941.1"/>
    </source>
</evidence>
<keyword evidence="1" id="KW-1133">Transmembrane helix</keyword>
<gene>
    <name evidence="2" type="ORF">ACFQAV_08820</name>
</gene>
<evidence type="ECO:0000313" key="3">
    <source>
        <dbReference type="Proteomes" id="UP001596288"/>
    </source>
</evidence>
<reference evidence="3" key="1">
    <citation type="journal article" date="2019" name="Int. J. Syst. Evol. Microbiol.">
        <title>The Global Catalogue of Microorganisms (GCM) 10K type strain sequencing project: providing services to taxonomists for standard genome sequencing and annotation.</title>
        <authorList>
            <consortium name="The Broad Institute Genomics Platform"/>
            <consortium name="The Broad Institute Genome Sequencing Center for Infectious Disease"/>
            <person name="Wu L."/>
            <person name="Ma J."/>
        </authorList>
    </citation>
    <scope>NUCLEOTIDE SEQUENCE [LARGE SCALE GENOMIC DNA]</scope>
    <source>
        <strain evidence="3">CCM 8927</strain>
    </source>
</reference>
<sequence>MLEMVKLWVQIISTIATSAGVLISLYYSRAKSRTKYSFFCKLVNQSDRVLSQNDYKKIEYGVTSANEFDIGIQQVGIEFMSNPFGKPIYRDFKFFDENSGETSKAREIYSRKANAYFGLKEFNDRWNKKMYVRPYIIDMSGRLIKMNWFKMIKHRFKVKNFAYKGIPNSYFDLL</sequence>
<name>A0ABW1RM59_9LACO</name>
<dbReference type="EMBL" id="JBHSSF010000020">
    <property type="protein sequence ID" value="MFC6176941.1"/>
    <property type="molecule type" value="Genomic_DNA"/>
</dbReference>
<organism evidence="2 3">
    <name type="scientific">Companilactobacillus huachuanensis</name>
    <dbReference type="NCBI Taxonomy" id="2559914"/>
    <lineage>
        <taxon>Bacteria</taxon>
        <taxon>Bacillati</taxon>
        <taxon>Bacillota</taxon>
        <taxon>Bacilli</taxon>
        <taxon>Lactobacillales</taxon>
        <taxon>Lactobacillaceae</taxon>
        <taxon>Companilactobacillus</taxon>
    </lineage>
</organism>
<dbReference type="Proteomes" id="UP001596288">
    <property type="component" value="Unassembled WGS sequence"/>
</dbReference>
<evidence type="ECO:0000256" key="1">
    <source>
        <dbReference type="SAM" id="Phobius"/>
    </source>
</evidence>
<feature type="transmembrane region" description="Helical" evidence="1">
    <location>
        <begin position="6"/>
        <end position="27"/>
    </location>
</feature>
<keyword evidence="3" id="KW-1185">Reference proteome</keyword>
<protein>
    <submittedName>
        <fullName evidence="2">Uncharacterized protein</fullName>
    </submittedName>
</protein>
<dbReference type="RefSeq" id="WP_137610654.1">
    <property type="nucleotide sequence ID" value="NZ_BJDF01000003.1"/>
</dbReference>
<comment type="caution">
    <text evidence="2">The sequence shown here is derived from an EMBL/GenBank/DDBJ whole genome shotgun (WGS) entry which is preliminary data.</text>
</comment>